<feature type="compositionally biased region" description="Polar residues" evidence="1">
    <location>
        <begin position="205"/>
        <end position="228"/>
    </location>
</feature>
<keyword evidence="3" id="KW-1185">Reference proteome</keyword>
<dbReference type="Proteomes" id="UP000807342">
    <property type="component" value="Unassembled WGS sequence"/>
</dbReference>
<evidence type="ECO:0000313" key="3">
    <source>
        <dbReference type="Proteomes" id="UP000807342"/>
    </source>
</evidence>
<feature type="compositionally biased region" description="Polar residues" evidence="1">
    <location>
        <begin position="170"/>
        <end position="194"/>
    </location>
</feature>
<proteinExistence type="predicted"/>
<dbReference type="AlphaFoldDB" id="A0A9P5XD37"/>
<accession>A0A9P5XD37</accession>
<evidence type="ECO:0000256" key="1">
    <source>
        <dbReference type="SAM" id="MobiDB-lite"/>
    </source>
</evidence>
<feature type="region of interest" description="Disordered" evidence="1">
    <location>
        <begin position="106"/>
        <end position="231"/>
    </location>
</feature>
<feature type="compositionally biased region" description="Polar residues" evidence="1">
    <location>
        <begin position="370"/>
        <end position="379"/>
    </location>
</feature>
<gene>
    <name evidence="2" type="ORF">P691DRAFT_774885</name>
</gene>
<organism evidence="2 3">
    <name type="scientific">Macrolepiota fuliginosa MF-IS2</name>
    <dbReference type="NCBI Taxonomy" id="1400762"/>
    <lineage>
        <taxon>Eukaryota</taxon>
        <taxon>Fungi</taxon>
        <taxon>Dikarya</taxon>
        <taxon>Basidiomycota</taxon>
        <taxon>Agaricomycotina</taxon>
        <taxon>Agaricomycetes</taxon>
        <taxon>Agaricomycetidae</taxon>
        <taxon>Agaricales</taxon>
        <taxon>Agaricineae</taxon>
        <taxon>Agaricaceae</taxon>
        <taxon>Macrolepiota</taxon>
    </lineage>
</organism>
<feature type="compositionally biased region" description="Low complexity" evidence="1">
    <location>
        <begin position="155"/>
        <end position="169"/>
    </location>
</feature>
<name>A0A9P5XD37_9AGAR</name>
<feature type="compositionally biased region" description="Low complexity" evidence="1">
    <location>
        <begin position="108"/>
        <end position="120"/>
    </location>
</feature>
<feature type="region of interest" description="Disordered" evidence="1">
    <location>
        <begin position="1"/>
        <end position="31"/>
    </location>
</feature>
<dbReference type="EMBL" id="MU151139">
    <property type="protein sequence ID" value="KAF9449163.1"/>
    <property type="molecule type" value="Genomic_DNA"/>
</dbReference>
<feature type="compositionally biased region" description="Basic and acidic residues" evidence="1">
    <location>
        <begin position="312"/>
        <end position="321"/>
    </location>
</feature>
<feature type="region of interest" description="Disordered" evidence="1">
    <location>
        <begin position="298"/>
        <end position="397"/>
    </location>
</feature>
<feature type="compositionally biased region" description="Polar residues" evidence="1">
    <location>
        <begin position="121"/>
        <end position="141"/>
    </location>
</feature>
<dbReference type="OrthoDB" id="3034829at2759"/>
<evidence type="ECO:0000313" key="2">
    <source>
        <dbReference type="EMBL" id="KAF9449163.1"/>
    </source>
</evidence>
<protein>
    <submittedName>
        <fullName evidence="2">Uncharacterized protein</fullName>
    </submittedName>
</protein>
<sequence>MASLVSLPPTTTNSVVFPPPPPTTNTLTPEQRTQLRKSTKKLGHILGATPHLLDTDVVSILGPVYIQLPSRNETSSPVLSDSSSDSYSSTSYSTTPFYSVHPYAACASPDSRPSTPSPSRQNSLRKSSSGRLNNTESTSIQAPLLRLAVSPPSPISSSSSHTSSPPRTSAKFNLLNSHTRSTSFDSVSTTNSPSDMRFTLRPARHSTSTQSRDSISEPSLNVPSPSTSRRQKMDRLRKMLGEEVPVHLVFPSPYQKPDDSGLEDESDVVSFGLDPIAVAGTAVPRPKKASAGKIVGARDSMGTLTPHRAKRQEKQKLEKPKSPMPPSPPTISASSIPKDSPQKQLCVIVESPEEHGTSPFEGFGFGGSATKRSTTTMQASWHAHGGATRGVSGLEDPNRVWSTRRGYAGWDRSMMLGKSEQERKRAMSYRKPPPAIDF</sequence>
<reference evidence="2" key="1">
    <citation type="submission" date="2020-11" db="EMBL/GenBank/DDBJ databases">
        <authorList>
            <consortium name="DOE Joint Genome Institute"/>
            <person name="Ahrendt S."/>
            <person name="Riley R."/>
            <person name="Andreopoulos W."/>
            <person name="Labutti K."/>
            <person name="Pangilinan J."/>
            <person name="Ruiz-Duenas F.J."/>
            <person name="Barrasa J.M."/>
            <person name="Sanchez-Garcia M."/>
            <person name="Camarero S."/>
            <person name="Miyauchi S."/>
            <person name="Serrano A."/>
            <person name="Linde D."/>
            <person name="Babiker R."/>
            <person name="Drula E."/>
            <person name="Ayuso-Fernandez I."/>
            <person name="Pacheco R."/>
            <person name="Padilla G."/>
            <person name="Ferreira P."/>
            <person name="Barriuso J."/>
            <person name="Kellner H."/>
            <person name="Castanera R."/>
            <person name="Alfaro M."/>
            <person name="Ramirez L."/>
            <person name="Pisabarro A.G."/>
            <person name="Kuo A."/>
            <person name="Tritt A."/>
            <person name="Lipzen A."/>
            <person name="He G."/>
            <person name="Yan M."/>
            <person name="Ng V."/>
            <person name="Cullen D."/>
            <person name="Martin F."/>
            <person name="Rosso M.-N."/>
            <person name="Henrissat B."/>
            <person name="Hibbett D."/>
            <person name="Martinez A.T."/>
            <person name="Grigoriev I.V."/>
        </authorList>
    </citation>
    <scope>NUCLEOTIDE SEQUENCE</scope>
    <source>
        <strain evidence="2">MF-IS2</strain>
    </source>
</reference>
<feature type="region of interest" description="Disordered" evidence="1">
    <location>
        <begin position="418"/>
        <end position="438"/>
    </location>
</feature>
<comment type="caution">
    <text evidence="2">The sequence shown here is derived from an EMBL/GenBank/DDBJ whole genome shotgun (WGS) entry which is preliminary data.</text>
</comment>